<evidence type="ECO:0000313" key="6">
    <source>
        <dbReference type="Proteomes" id="UP001347796"/>
    </source>
</evidence>
<reference evidence="5 6" key="1">
    <citation type="submission" date="2024-01" db="EMBL/GenBank/DDBJ databases">
        <title>The genome of the rayed Mediterranean limpet Patella caerulea (Linnaeus, 1758).</title>
        <authorList>
            <person name="Anh-Thu Weber A."/>
            <person name="Halstead-Nussloch G."/>
        </authorList>
    </citation>
    <scope>NUCLEOTIDE SEQUENCE [LARGE SCALE GENOMIC DNA]</scope>
    <source>
        <strain evidence="5">AATW-2023a</strain>
        <tissue evidence="5">Whole specimen</tissue>
    </source>
</reference>
<dbReference type="AlphaFoldDB" id="A0AAN8P575"/>
<evidence type="ECO:0000256" key="2">
    <source>
        <dbReference type="ARBA" id="ARBA00011984"/>
    </source>
</evidence>
<organism evidence="5 6">
    <name type="scientific">Patella caerulea</name>
    <name type="common">Rayed Mediterranean limpet</name>
    <dbReference type="NCBI Taxonomy" id="87958"/>
    <lineage>
        <taxon>Eukaryota</taxon>
        <taxon>Metazoa</taxon>
        <taxon>Spiralia</taxon>
        <taxon>Lophotrochozoa</taxon>
        <taxon>Mollusca</taxon>
        <taxon>Gastropoda</taxon>
        <taxon>Patellogastropoda</taxon>
        <taxon>Patelloidea</taxon>
        <taxon>Patellidae</taxon>
        <taxon>Patella</taxon>
    </lineage>
</organism>
<comment type="similarity">
    <text evidence="1">Belongs to the small GTPase superfamily. Ras family.</text>
</comment>
<gene>
    <name evidence="5" type="ORF">SNE40_019092</name>
</gene>
<dbReference type="InterPro" id="IPR051065">
    <property type="entry name" value="Ras-related_GTPase"/>
</dbReference>
<evidence type="ECO:0000256" key="3">
    <source>
        <dbReference type="ARBA" id="ARBA00022801"/>
    </source>
</evidence>
<keyword evidence="6" id="KW-1185">Reference proteome</keyword>
<dbReference type="SUPFAM" id="SSF52540">
    <property type="entry name" value="P-loop containing nucleoside triphosphate hydrolases"/>
    <property type="match status" value="1"/>
</dbReference>
<dbReference type="Gene3D" id="3.40.50.300">
    <property type="entry name" value="P-loop containing nucleotide triphosphate hydrolases"/>
    <property type="match status" value="1"/>
</dbReference>
<dbReference type="EC" id="3.6.5.2" evidence="2"/>
<evidence type="ECO:0000313" key="5">
    <source>
        <dbReference type="EMBL" id="KAK6170787.1"/>
    </source>
</evidence>
<dbReference type="PROSITE" id="PS51419">
    <property type="entry name" value="RAB"/>
    <property type="match status" value="1"/>
</dbReference>
<dbReference type="Pfam" id="PF00071">
    <property type="entry name" value="Ras"/>
    <property type="match status" value="1"/>
</dbReference>
<evidence type="ECO:0000256" key="4">
    <source>
        <dbReference type="ARBA" id="ARBA00048098"/>
    </source>
</evidence>
<comment type="catalytic activity">
    <reaction evidence="4">
        <text>GTP + H2O = GDP + phosphate + H(+)</text>
        <dbReference type="Rhea" id="RHEA:19669"/>
        <dbReference type="ChEBI" id="CHEBI:15377"/>
        <dbReference type="ChEBI" id="CHEBI:15378"/>
        <dbReference type="ChEBI" id="CHEBI:37565"/>
        <dbReference type="ChEBI" id="CHEBI:43474"/>
        <dbReference type="ChEBI" id="CHEBI:58189"/>
        <dbReference type="EC" id="3.6.5.2"/>
    </reaction>
</comment>
<dbReference type="InterPro" id="IPR005225">
    <property type="entry name" value="Small_GTP-bd"/>
</dbReference>
<sequence>MDDKAHPKHPNGINKDVNIAVLGMRNVGKSALIVRYLTKRFIGDYDPEMDDIFKHTTTIDGKQVTIHIMDTVWSYKHSHHQYKEDPITWADGFLLVYSVTDRDSFISVQELVESLRLSREDDRIPIVVVGNKNDLIHMRQVSLEESENWTTEHNCNMCEVSASEDVESVEEAFHTLYRQIKIVHKKREKLTWIMQRPAVAAKLQIRQSLRNLAERKWRSRTSTM</sequence>
<evidence type="ECO:0000256" key="1">
    <source>
        <dbReference type="ARBA" id="ARBA00008344"/>
    </source>
</evidence>
<accession>A0AAN8P575</accession>
<keyword evidence="3" id="KW-0378">Hydrolase</keyword>
<dbReference type="SMART" id="SM00173">
    <property type="entry name" value="RAS"/>
    <property type="match status" value="1"/>
</dbReference>
<dbReference type="GO" id="GO:0005525">
    <property type="term" value="F:GTP binding"/>
    <property type="evidence" value="ECO:0007669"/>
    <property type="project" value="InterPro"/>
</dbReference>
<dbReference type="SMART" id="SM00174">
    <property type="entry name" value="RHO"/>
    <property type="match status" value="1"/>
</dbReference>
<name>A0AAN8P575_PATCE</name>
<dbReference type="GO" id="GO:0003925">
    <property type="term" value="F:G protein activity"/>
    <property type="evidence" value="ECO:0007669"/>
    <property type="project" value="UniProtKB-EC"/>
</dbReference>
<dbReference type="PANTHER" id="PTHR45704">
    <property type="entry name" value="RAS-LIKE FAMILY MEMBER 11"/>
    <property type="match status" value="1"/>
</dbReference>
<dbReference type="InterPro" id="IPR001806">
    <property type="entry name" value="Small_GTPase"/>
</dbReference>
<dbReference type="PROSITE" id="PS51421">
    <property type="entry name" value="RAS"/>
    <property type="match status" value="1"/>
</dbReference>
<proteinExistence type="inferred from homology"/>
<dbReference type="NCBIfam" id="TIGR00231">
    <property type="entry name" value="small_GTP"/>
    <property type="match status" value="1"/>
</dbReference>
<protein>
    <recommendedName>
        <fullName evidence="2">small monomeric GTPase</fullName>
        <ecNumber evidence="2">3.6.5.2</ecNumber>
    </recommendedName>
</protein>
<dbReference type="InterPro" id="IPR027417">
    <property type="entry name" value="P-loop_NTPase"/>
</dbReference>
<comment type="caution">
    <text evidence="5">The sequence shown here is derived from an EMBL/GenBank/DDBJ whole genome shotgun (WGS) entry which is preliminary data.</text>
</comment>
<dbReference type="SMART" id="SM00175">
    <property type="entry name" value="RAB"/>
    <property type="match status" value="1"/>
</dbReference>
<dbReference type="Proteomes" id="UP001347796">
    <property type="component" value="Unassembled WGS sequence"/>
</dbReference>
<dbReference type="PRINTS" id="PR00449">
    <property type="entry name" value="RASTRNSFRMNG"/>
</dbReference>
<dbReference type="EMBL" id="JAZGQO010000014">
    <property type="protein sequence ID" value="KAK6170787.1"/>
    <property type="molecule type" value="Genomic_DNA"/>
</dbReference>